<organism evidence="1">
    <name type="scientific">Anguilla anguilla</name>
    <name type="common">European freshwater eel</name>
    <name type="synonym">Muraena anguilla</name>
    <dbReference type="NCBI Taxonomy" id="7936"/>
    <lineage>
        <taxon>Eukaryota</taxon>
        <taxon>Metazoa</taxon>
        <taxon>Chordata</taxon>
        <taxon>Craniata</taxon>
        <taxon>Vertebrata</taxon>
        <taxon>Euteleostomi</taxon>
        <taxon>Actinopterygii</taxon>
        <taxon>Neopterygii</taxon>
        <taxon>Teleostei</taxon>
        <taxon>Anguilliformes</taxon>
        <taxon>Anguillidae</taxon>
        <taxon>Anguilla</taxon>
    </lineage>
</organism>
<accession>A0A0E9UJ36</accession>
<protein>
    <submittedName>
        <fullName evidence="1">Uncharacterized protein</fullName>
    </submittedName>
</protein>
<reference evidence="1" key="2">
    <citation type="journal article" date="2015" name="Fish Shellfish Immunol.">
        <title>Early steps in the European eel (Anguilla anguilla)-Vibrio vulnificus interaction in the gills: Role of the RtxA13 toxin.</title>
        <authorList>
            <person name="Callol A."/>
            <person name="Pajuelo D."/>
            <person name="Ebbesson L."/>
            <person name="Teles M."/>
            <person name="MacKenzie S."/>
            <person name="Amaro C."/>
        </authorList>
    </citation>
    <scope>NUCLEOTIDE SEQUENCE</scope>
</reference>
<evidence type="ECO:0000313" key="1">
    <source>
        <dbReference type="EMBL" id="JAH65726.1"/>
    </source>
</evidence>
<dbReference type="AlphaFoldDB" id="A0A0E9UJ36"/>
<reference evidence="1" key="1">
    <citation type="submission" date="2014-11" db="EMBL/GenBank/DDBJ databases">
        <authorList>
            <person name="Amaro Gonzalez C."/>
        </authorList>
    </citation>
    <scope>NUCLEOTIDE SEQUENCE</scope>
</reference>
<proteinExistence type="predicted"/>
<sequence length="60" mass="7045">MNVRAKTHVRNSLQCTYESKRDYMYTVRVNLTLNILLRRTVRLKSHRATVSVGSFVVSFK</sequence>
<name>A0A0E9UJ36_ANGAN</name>
<dbReference type="EMBL" id="GBXM01042851">
    <property type="protein sequence ID" value="JAH65726.1"/>
    <property type="molecule type" value="Transcribed_RNA"/>
</dbReference>